<dbReference type="PROSITE" id="PS51257">
    <property type="entry name" value="PROKAR_LIPOPROTEIN"/>
    <property type="match status" value="1"/>
</dbReference>
<reference evidence="2" key="1">
    <citation type="submission" date="2024-03" db="EMBL/GenBank/DDBJ databases">
        <authorList>
            <person name="Plomp N."/>
            <person name="Harmsen H.J."/>
        </authorList>
    </citation>
    <scope>NUCLEOTIDE SEQUENCE</scope>
    <source>
        <strain evidence="2">HTF-128</strain>
    </source>
</reference>
<evidence type="ECO:0000256" key="1">
    <source>
        <dbReference type="SAM" id="SignalP"/>
    </source>
</evidence>
<organism evidence="2 3">
    <name type="scientific">Faecalibacterium wellingii</name>
    <dbReference type="NCBI Taxonomy" id="2929491"/>
    <lineage>
        <taxon>Bacteria</taxon>
        <taxon>Bacillati</taxon>
        <taxon>Bacillota</taxon>
        <taxon>Clostridia</taxon>
        <taxon>Eubacteriales</taxon>
        <taxon>Oscillospiraceae</taxon>
        <taxon>Faecalibacterium</taxon>
    </lineage>
</organism>
<sequence>MKKTRRFVALLLAAVLALALFTACGAAGAEEPQSAIGKVYEDWFVEKLNSKRPADKPVQKVDVKRSEMRAALAKIGEDRKFTARDGHYEYDNGYGESWYWLILSDPMVWHVPGSETIDAVALTPENLTKYGPNYYFRDSELYRINEYDIVTRVIDGKTYAAVYVHLEKKPS</sequence>
<proteinExistence type="predicted"/>
<dbReference type="Proteomes" id="UP001373196">
    <property type="component" value="Unassembled WGS sequence"/>
</dbReference>
<dbReference type="EMBL" id="JBBFGL010000001">
    <property type="protein sequence ID" value="MEJ5194646.1"/>
    <property type="molecule type" value="Genomic_DNA"/>
</dbReference>
<name>A0AB35Y356_9FIRM</name>
<keyword evidence="1" id="KW-0732">Signal</keyword>
<evidence type="ECO:0008006" key="4">
    <source>
        <dbReference type="Google" id="ProtNLM"/>
    </source>
</evidence>
<gene>
    <name evidence="2" type="ORF">WF834_00395</name>
</gene>
<accession>A0AB35Y356</accession>
<evidence type="ECO:0000313" key="2">
    <source>
        <dbReference type="EMBL" id="MEJ5194646.1"/>
    </source>
</evidence>
<dbReference type="RefSeq" id="WP_339394456.1">
    <property type="nucleotide sequence ID" value="NZ_JBBFGL010000001.1"/>
</dbReference>
<feature type="chain" id="PRO_5044326968" description="Lipoprotein" evidence="1">
    <location>
        <begin position="30"/>
        <end position="171"/>
    </location>
</feature>
<comment type="caution">
    <text evidence="2">The sequence shown here is derived from an EMBL/GenBank/DDBJ whole genome shotgun (WGS) entry which is preliminary data.</text>
</comment>
<protein>
    <recommendedName>
        <fullName evidence="4">Lipoprotein</fullName>
    </recommendedName>
</protein>
<dbReference type="AlphaFoldDB" id="A0AB35Y356"/>
<feature type="signal peptide" evidence="1">
    <location>
        <begin position="1"/>
        <end position="29"/>
    </location>
</feature>
<evidence type="ECO:0000313" key="3">
    <source>
        <dbReference type="Proteomes" id="UP001373196"/>
    </source>
</evidence>